<evidence type="ECO:0000313" key="2">
    <source>
        <dbReference type="Proteomes" id="UP001230649"/>
    </source>
</evidence>
<name>A0ACC2VVV5_9TREE</name>
<evidence type="ECO:0000313" key="1">
    <source>
        <dbReference type="EMBL" id="KAJ9103584.1"/>
    </source>
</evidence>
<accession>A0ACC2VVV5</accession>
<reference evidence="1" key="1">
    <citation type="submission" date="2023-04" db="EMBL/GenBank/DDBJ databases">
        <title>Draft Genome sequencing of Naganishia species isolated from polar environments using Oxford Nanopore Technology.</title>
        <authorList>
            <person name="Leo P."/>
            <person name="Venkateswaran K."/>
        </authorList>
    </citation>
    <scope>NUCLEOTIDE SEQUENCE</scope>
    <source>
        <strain evidence="1">MNA-CCFEE 5262</strain>
    </source>
</reference>
<sequence>MSTFDYAYQSLASTGQKVTKRLRIVISVILGTIVLLGAIHLLLSNIGRPYITQEQQTPVNTAHGLADFGNLHNVPPTRYLHMTEEQCIVAFPELYKEADRAQEYFTGKGGISKKDVDAAEEDGNARVVILNNTLFVKAFRGGLNSRTQAALATVYRTLVSSVEPLPDVDFVLQTGDTGSGKHPLFALSRKAHEKNLWLMPDFGFFSWPEPGVSSYLEVRQQTLDRETEIALGIRQLPIRAAEEVTAEIDIAIASDIVKAKESELAIGPDSWSKKIPKLIWRGVPMVEVRHELLRASEGQAWSDVKSLDWGKVNDEDRKEHGGDLKTMPEHCDYRYLMQTEGWGYSGRLKYLQQCKSVIIAHPMEHIQHFHHLFNTDPESPTQNMIEVARPLEEHLPALMEHLLAEGNERAQLIAENSWRDLREGYISPAAK</sequence>
<proteinExistence type="predicted"/>
<dbReference type="Proteomes" id="UP001230649">
    <property type="component" value="Unassembled WGS sequence"/>
</dbReference>
<protein>
    <submittedName>
        <fullName evidence="1">Uncharacterized protein</fullName>
    </submittedName>
</protein>
<dbReference type="EMBL" id="JASBWS010000058">
    <property type="protein sequence ID" value="KAJ9103584.1"/>
    <property type="molecule type" value="Genomic_DNA"/>
</dbReference>
<organism evidence="1 2">
    <name type="scientific">Naganishia adeliensis</name>
    <dbReference type="NCBI Taxonomy" id="92952"/>
    <lineage>
        <taxon>Eukaryota</taxon>
        <taxon>Fungi</taxon>
        <taxon>Dikarya</taxon>
        <taxon>Basidiomycota</taxon>
        <taxon>Agaricomycotina</taxon>
        <taxon>Tremellomycetes</taxon>
        <taxon>Filobasidiales</taxon>
        <taxon>Filobasidiaceae</taxon>
        <taxon>Naganishia</taxon>
    </lineage>
</organism>
<comment type="caution">
    <text evidence="1">The sequence shown here is derived from an EMBL/GenBank/DDBJ whole genome shotgun (WGS) entry which is preliminary data.</text>
</comment>
<gene>
    <name evidence="1" type="ORF">QFC20_004740</name>
</gene>
<keyword evidence="2" id="KW-1185">Reference proteome</keyword>